<reference evidence="1" key="1">
    <citation type="journal article" date="2015" name="Nature">
        <title>Complex archaea that bridge the gap between prokaryotes and eukaryotes.</title>
        <authorList>
            <person name="Spang A."/>
            <person name="Saw J.H."/>
            <person name="Jorgensen S.L."/>
            <person name="Zaremba-Niedzwiedzka K."/>
            <person name="Martijn J."/>
            <person name="Lind A.E."/>
            <person name="van Eijk R."/>
            <person name="Schleper C."/>
            <person name="Guy L."/>
            <person name="Ettema T.J."/>
        </authorList>
    </citation>
    <scope>NUCLEOTIDE SEQUENCE</scope>
</reference>
<dbReference type="EMBL" id="LAZR01067681">
    <property type="protein sequence ID" value="KKK51097.1"/>
    <property type="molecule type" value="Genomic_DNA"/>
</dbReference>
<comment type="caution">
    <text evidence="1">The sequence shown here is derived from an EMBL/GenBank/DDBJ whole genome shotgun (WGS) entry which is preliminary data.</text>
</comment>
<dbReference type="AlphaFoldDB" id="A0A0F8W2Z2"/>
<protein>
    <recommendedName>
        <fullName evidence="2">Alcohol dehydrogenase-like C-terminal domain-containing protein</fullName>
    </recommendedName>
</protein>
<sequence>DLTPIWFRELSLVGAYGRQIERLDDREVNTYALVHEMLTQGKLKTDGLLTHTFPLAEYRQAFTMAMHKAAHGAMKVAFDFR</sequence>
<gene>
    <name evidence="1" type="ORF">LCGC14_3118360</name>
</gene>
<proteinExistence type="predicted"/>
<evidence type="ECO:0000313" key="1">
    <source>
        <dbReference type="EMBL" id="KKK51097.1"/>
    </source>
</evidence>
<dbReference type="Gene3D" id="3.90.180.10">
    <property type="entry name" value="Medium-chain alcohol dehydrogenases, catalytic domain"/>
    <property type="match status" value="1"/>
</dbReference>
<accession>A0A0F8W2Z2</accession>
<evidence type="ECO:0008006" key="2">
    <source>
        <dbReference type="Google" id="ProtNLM"/>
    </source>
</evidence>
<name>A0A0F8W2Z2_9ZZZZ</name>
<dbReference type="Gene3D" id="3.40.50.720">
    <property type="entry name" value="NAD(P)-binding Rossmann-like Domain"/>
    <property type="match status" value="1"/>
</dbReference>
<feature type="non-terminal residue" evidence="1">
    <location>
        <position position="1"/>
    </location>
</feature>
<organism evidence="1">
    <name type="scientific">marine sediment metagenome</name>
    <dbReference type="NCBI Taxonomy" id="412755"/>
    <lineage>
        <taxon>unclassified sequences</taxon>
        <taxon>metagenomes</taxon>
        <taxon>ecological metagenomes</taxon>
    </lineage>
</organism>